<comment type="similarity">
    <text evidence="4 5">Belongs to the cytochrome b5 family.</text>
</comment>
<dbReference type="PROSITE" id="PS00191">
    <property type="entry name" value="CYTOCHROME_B5_1"/>
    <property type="match status" value="1"/>
</dbReference>
<keyword evidence="8" id="KW-1185">Reference proteome</keyword>
<feature type="domain" description="Cytochrome b5 heme-binding" evidence="6">
    <location>
        <begin position="43"/>
        <end position="96"/>
    </location>
</feature>
<dbReference type="PANTHER" id="PTHR19359">
    <property type="entry name" value="CYTOCHROME B5"/>
    <property type="match status" value="1"/>
</dbReference>
<evidence type="ECO:0000259" key="6">
    <source>
        <dbReference type="PROSITE" id="PS50255"/>
    </source>
</evidence>
<evidence type="ECO:0000313" key="7">
    <source>
        <dbReference type="EMBL" id="KAG0452144.1"/>
    </source>
</evidence>
<evidence type="ECO:0000256" key="2">
    <source>
        <dbReference type="ARBA" id="ARBA00022723"/>
    </source>
</evidence>
<dbReference type="PROSITE" id="PS50255">
    <property type="entry name" value="CYTOCHROME_B5_2"/>
    <property type="match status" value="1"/>
</dbReference>
<dbReference type="GO" id="GO:0020037">
    <property type="term" value="F:heme binding"/>
    <property type="evidence" value="ECO:0007669"/>
    <property type="project" value="UniProtKB-UniRule"/>
</dbReference>
<keyword evidence="1 5" id="KW-0349">Heme</keyword>
<dbReference type="SMART" id="SM01117">
    <property type="entry name" value="Cyt-b5"/>
    <property type="match status" value="1"/>
</dbReference>
<dbReference type="OrthoDB" id="2015319at2759"/>
<dbReference type="InterPro" id="IPR036400">
    <property type="entry name" value="Cyt_B5-like_heme/steroid_sf"/>
</dbReference>
<dbReference type="Proteomes" id="UP000636800">
    <property type="component" value="Unassembled WGS sequence"/>
</dbReference>
<dbReference type="EMBL" id="JADCNL010000023">
    <property type="protein sequence ID" value="KAG0452144.1"/>
    <property type="molecule type" value="Genomic_DNA"/>
</dbReference>
<protein>
    <recommendedName>
        <fullName evidence="6">Cytochrome b5 heme-binding domain-containing protein</fullName>
    </recommendedName>
</protein>
<proteinExistence type="inferred from homology"/>
<evidence type="ECO:0000256" key="4">
    <source>
        <dbReference type="ARBA" id="ARBA00038168"/>
    </source>
</evidence>
<comment type="caution">
    <text evidence="7">The sequence shown here is derived from an EMBL/GenBank/DDBJ whole genome shotgun (WGS) entry which is preliminary data.</text>
</comment>
<keyword evidence="2 5" id="KW-0479">Metal-binding</keyword>
<dbReference type="Pfam" id="PF00173">
    <property type="entry name" value="Cyt-b5"/>
    <property type="match status" value="1"/>
</dbReference>
<reference evidence="7 8" key="1">
    <citation type="journal article" date="2020" name="Nat. Food">
        <title>A phased Vanilla planifolia genome enables genetic improvement of flavour and production.</title>
        <authorList>
            <person name="Hasing T."/>
            <person name="Tang H."/>
            <person name="Brym M."/>
            <person name="Khazi F."/>
            <person name="Huang T."/>
            <person name="Chambers A.H."/>
        </authorList>
    </citation>
    <scope>NUCLEOTIDE SEQUENCE [LARGE SCALE GENOMIC DNA]</scope>
    <source>
        <tissue evidence="7">Leaf</tissue>
    </source>
</reference>
<dbReference type="GO" id="GO:0016020">
    <property type="term" value="C:membrane"/>
    <property type="evidence" value="ECO:0007669"/>
    <property type="project" value="TreeGrafter"/>
</dbReference>
<evidence type="ECO:0000256" key="3">
    <source>
        <dbReference type="ARBA" id="ARBA00023004"/>
    </source>
</evidence>
<dbReference type="InterPro" id="IPR050668">
    <property type="entry name" value="Cytochrome_b5"/>
</dbReference>
<gene>
    <name evidence="7" type="ORF">HPP92_026115</name>
</gene>
<evidence type="ECO:0000256" key="5">
    <source>
        <dbReference type="RuleBase" id="RU362121"/>
    </source>
</evidence>
<dbReference type="PANTHER" id="PTHR19359:SF95">
    <property type="entry name" value="CYTOCHROME B5 TYPE B"/>
    <property type="match status" value="1"/>
</dbReference>
<dbReference type="SUPFAM" id="SSF55856">
    <property type="entry name" value="Cytochrome b5-like heme/steroid binding domain"/>
    <property type="match status" value="1"/>
</dbReference>
<name>A0A835PHV8_VANPL</name>
<evidence type="ECO:0000256" key="1">
    <source>
        <dbReference type="ARBA" id="ARBA00022617"/>
    </source>
</evidence>
<dbReference type="GO" id="GO:0046872">
    <property type="term" value="F:metal ion binding"/>
    <property type="evidence" value="ECO:0007669"/>
    <property type="project" value="UniProtKB-UniRule"/>
</dbReference>
<dbReference type="Gene3D" id="3.10.120.10">
    <property type="entry name" value="Cytochrome b5-like heme/steroid binding domain"/>
    <property type="match status" value="1"/>
</dbReference>
<keyword evidence="3 5" id="KW-0408">Iron</keyword>
<dbReference type="InterPro" id="IPR001199">
    <property type="entry name" value="Cyt_B5-like_heme/steroid-bd"/>
</dbReference>
<organism evidence="7 8">
    <name type="scientific">Vanilla planifolia</name>
    <name type="common">Vanilla</name>
    <dbReference type="NCBI Taxonomy" id="51239"/>
    <lineage>
        <taxon>Eukaryota</taxon>
        <taxon>Viridiplantae</taxon>
        <taxon>Streptophyta</taxon>
        <taxon>Embryophyta</taxon>
        <taxon>Tracheophyta</taxon>
        <taxon>Spermatophyta</taxon>
        <taxon>Magnoliopsida</taxon>
        <taxon>Liliopsida</taxon>
        <taxon>Asparagales</taxon>
        <taxon>Orchidaceae</taxon>
        <taxon>Vanilloideae</taxon>
        <taxon>Vanilleae</taxon>
        <taxon>Vanilla</taxon>
    </lineage>
</organism>
<accession>A0A835PHV8</accession>
<evidence type="ECO:0000313" key="8">
    <source>
        <dbReference type="Proteomes" id="UP000636800"/>
    </source>
</evidence>
<dbReference type="InterPro" id="IPR018506">
    <property type="entry name" value="Cyt_B5_heme-BS"/>
</dbReference>
<sequence>MALTSPWLKLGLDMLFYLPTWQKTNNNKVKIKAFSKAITKQTLKNYTKEEVSLHRKRDDCWIIVKDKVYDVTSYVEEHPGGDSILKHAGDDSTKGFYGEGSIDTISKANIPTIKEQVVDIFQSLFEIASGLSD</sequence>
<dbReference type="AlphaFoldDB" id="A0A835PHV8"/>